<sequence length="29" mass="3294">MAFGTMLLYSAYALSEPWNCFADLPLIVR</sequence>
<accession>A0A0E9TS91</accession>
<proteinExistence type="predicted"/>
<dbReference type="AlphaFoldDB" id="A0A0E9TS91"/>
<reference evidence="1" key="2">
    <citation type="journal article" date="2015" name="Fish Shellfish Immunol.">
        <title>Early steps in the European eel (Anguilla anguilla)-Vibrio vulnificus interaction in the gills: Role of the RtxA13 toxin.</title>
        <authorList>
            <person name="Callol A."/>
            <person name="Pajuelo D."/>
            <person name="Ebbesson L."/>
            <person name="Teles M."/>
            <person name="MacKenzie S."/>
            <person name="Amaro C."/>
        </authorList>
    </citation>
    <scope>NUCLEOTIDE SEQUENCE</scope>
</reference>
<organism evidence="1">
    <name type="scientific">Anguilla anguilla</name>
    <name type="common">European freshwater eel</name>
    <name type="synonym">Muraena anguilla</name>
    <dbReference type="NCBI Taxonomy" id="7936"/>
    <lineage>
        <taxon>Eukaryota</taxon>
        <taxon>Metazoa</taxon>
        <taxon>Chordata</taxon>
        <taxon>Craniata</taxon>
        <taxon>Vertebrata</taxon>
        <taxon>Euteleostomi</taxon>
        <taxon>Actinopterygii</taxon>
        <taxon>Neopterygii</taxon>
        <taxon>Teleostei</taxon>
        <taxon>Anguilliformes</taxon>
        <taxon>Anguillidae</taxon>
        <taxon>Anguilla</taxon>
    </lineage>
</organism>
<protein>
    <submittedName>
        <fullName evidence="1">Uncharacterized protein</fullName>
    </submittedName>
</protein>
<name>A0A0E9TS91_ANGAN</name>
<evidence type="ECO:0000313" key="1">
    <source>
        <dbReference type="EMBL" id="JAH56584.1"/>
    </source>
</evidence>
<dbReference type="EMBL" id="GBXM01051993">
    <property type="protein sequence ID" value="JAH56584.1"/>
    <property type="molecule type" value="Transcribed_RNA"/>
</dbReference>
<reference evidence="1" key="1">
    <citation type="submission" date="2014-11" db="EMBL/GenBank/DDBJ databases">
        <authorList>
            <person name="Amaro Gonzalez C."/>
        </authorList>
    </citation>
    <scope>NUCLEOTIDE SEQUENCE</scope>
</reference>